<comment type="function">
    <text evidence="10">Component of the Mediator complex, a coactivator involved in the regulated transcription of nearly all RNA polymerase II-dependent genes. Mediator functions as a bridge to convey information from gene-specific regulatory proteins to the basal RNA polymerase II transcription machinery. Mediator is recruited to promoters by direct interactions with regulatory proteins and serves as a scaffold for the assembly of a functional preinitiation complex with RNA polymerase II and the general transcription factors.</text>
</comment>
<dbReference type="Proteomes" id="UP000037069">
    <property type="component" value="Unassembled WGS sequence"/>
</dbReference>
<keyword evidence="16" id="KW-1185">Reference proteome</keyword>
<evidence type="ECO:0000256" key="3">
    <source>
        <dbReference type="ARBA" id="ARBA00011837"/>
    </source>
</evidence>
<dbReference type="GO" id="GO:0005634">
    <property type="term" value="C:nucleus"/>
    <property type="evidence" value="ECO:0007669"/>
    <property type="project" value="UniProtKB-SubCell"/>
</dbReference>
<comment type="similarity">
    <text evidence="2 10">Belongs to the Mediator complex subunit 15 family.</text>
</comment>
<dbReference type="AlphaFoldDB" id="A0A0L0CAT6"/>
<evidence type="ECO:0000256" key="9">
    <source>
        <dbReference type="ARBA" id="ARBA00032016"/>
    </source>
</evidence>
<feature type="compositionally biased region" description="Gly residues" evidence="11">
    <location>
        <begin position="212"/>
        <end position="226"/>
    </location>
</feature>
<keyword evidence="7 10" id="KW-0804">Transcription</keyword>
<keyword evidence="5 10" id="KW-0805">Transcription regulation</keyword>
<feature type="domain" description="Mediator of RNA polymerase II transcription subunit 15 N-terminal" evidence="12">
    <location>
        <begin position="1"/>
        <end position="71"/>
    </location>
</feature>
<reference evidence="15 16" key="1">
    <citation type="journal article" date="2015" name="Nat. Commun.">
        <title>Lucilia cuprina genome unlocks parasitic fly biology to underpin future interventions.</title>
        <authorList>
            <person name="Anstead C.A."/>
            <person name="Korhonen P.K."/>
            <person name="Young N.D."/>
            <person name="Hall R.S."/>
            <person name="Jex A.R."/>
            <person name="Murali S.C."/>
            <person name="Hughes D.S."/>
            <person name="Lee S.F."/>
            <person name="Perry T."/>
            <person name="Stroehlein A.J."/>
            <person name="Ansell B.R."/>
            <person name="Breugelmans B."/>
            <person name="Hofmann A."/>
            <person name="Qu J."/>
            <person name="Dugan S."/>
            <person name="Lee S.L."/>
            <person name="Chao H."/>
            <person name="Dinh H."/>
            <person name="Han Y."/>
            <person name="Doddapaneni H.V."/>
            <person name="Worley K.C."/>
            <person name="Muzny D.M."/>
            <person name="Ioannidis P."/>
            <person name="Waterhouse R.M."/>
            <person name="Zdobnov E.M."/>
            <person name="James P.J."/>
            <person name="Bagnall N.H."/>
            <person name="Kotze A.C."/>
            <person name="Gibbs R.A."/>
            <person name="Richards S."/>
            <person name="Batterham P."/>
            <person name="Gasser R.B."/>
        </authorList>
    </citation>
    <scope>NUCLEOTIDE SEQUENCE [LARGE SCALE GENOMIC DNA]</scope>
    <source>
        <strain evidence="15 16">LS</strain>
        <tissue evidence="15">Full body</tissue>
    </source>
</reference>
<evidence type="ECO:0000256" key="5">
    <source>
        <dbReference type="ARBA" id="ARBA00023015"/>
    </source>
</evidence>
<dbReference type="Pfam" id="PF09606">
    <property type="entry name" value="Med15_N"/>
    <property type="match status" value="1"/>
</dbReference>
<dbReference type="OrthoDB" id="10055322at2759"/>
<dbReference type="GO" id="GO:0006355">
    <property type="term" value="P:regulation of DNA-templated transcription"/>
    <property type="evidence" value="ECO:0007669"/>
    <property type="project" value="InterPro"/>
</dbReference>
<name>A0A0L0CAT6_LUCCU</name>
<feature type="domain" description="ARC105/Med15 mediator subunit C-terminal" evidence="14">
    <location>
        <begin position="661"/>
        <end position="769"/>
    </location>
</feature>
<evidence type="ECO:0000313" key="15">
    <source>
        <dbReference type="EMBL" id="KNC29345.1"/>
    </source>
</evidence>
<feature type="compositionally biased region" description="Polar residues" evidence="11">
    <location>
        <begin position="386"/>
        <end position="395"/>
    </location>
</feature>
<feature type="region of interest" description="Disordered" evidence="11">
    <location>
        <begin position="343"/>
        <end position="395"/>
    </location>
</feature>
<comment type="caution">
    <text evidence="15">The sequence shown here is derived from an EMBL/GenBank/DDBJ whole genome shotgun (WGS) entry which is preliminary data.</text>
</comment>
<evidence type="ECO:0000256" key="6">
    <source>
        <dbReference type="ARBA" id="ARBA00023159"/>
    </source>
</evidence>
<dbReference type="Gene3D" id="1.10.246.20">
    <property type="entry name" value="Coactivator CBP, KIX domain"/>
    <property type="match status" value="1"/>
</dbReference>
<feature type="compositionally biased region" description="Low complexity" evidence="11">
    <location>
        <begin position="426"/>
        <end position="454"/>
    </location>
</feature>
<sequence length="788" mass="84965">MSEEWQSQKFRQNVIAKINDMLQSTGQDGIKNASVMENHIFKKSKNKDEYLGLVAKLFMHFKDLSQRRPQQAPQPNAEMGQQNMMQDPLNALQNLASQGNRNPQMMSMPGGPNVQQGAGPGGPVPASNLLQTLNQQRPGQQQMQQMQGIRPQMTMGAGGPGQQQGNIVGGGPGQQQMMPQMGGPGGLQMNVMGGPNGGPNQQMVGNAQQMGGPSGGPGVGPGGPQGMPGQLNQMGGPNTGGPMGPGSSGPGGPNQMQMNSGGQIQGGPVVTMNVQQLPNQMQQQQMQQMGMQHPQLNQMMNARMNQGGPVVTMNVAGPNAGANQGMQGIPPNMQQNQVGGVGTGGPMHPNNVGNAGQQGQQGGMPHAAGSQGNLNQMLNIPPGMQKNPNMTMGQGQQMFNVNRGVVGQQQFHRQSPSPSTVSSPAGGLNVQQQQQLQQQVVNNQQQQQLQQNNQAGGGPQGPQSLPNPQMIPSPALVPSSSPQMPGLMQNPNQRQQMRQSPSAPLNTPGQVTQNSPFNAQEDQLYREKYKQLTKYKETLMRMVAKFRNDGNNAESYTKMSKLLEILSNPMKRVPLETLLKCEKVLENMKISPFCGQTFGKSSNPLMEVINTTLQSPIANHTLYRTFRPSLELLFGTDISAPAPPKMRRLSEKPTISADIEIPHVLQGEIARLDQKFKVTLDPTAQNNIKSIKLICCLDDKKLPSVPPVSVNIPEDYPWASPECSLIEQDYSATVFLKAVQNALMSRIAKLPKLYSLSHLLDTWEMSVRQACSPNAVKPVCEFTALLGM</sequence>
<dbReference type="FunFam" id="1.10.246.20:FF:000002">
    <property type="entry name" value="Mediator of RNA polymerase II transcription subunit 15"/>
    <property type="match status" value="1"/>
</dbReference>
<feature type="region of interest" description="Disordered" evidence="11">
    <location>
        <begin position="195"/>
        <end position="260"/>
    </location>
</feature>
<dbReference type="Pfam" id="PF21539">
    <property type="entry name" value="Med15_C"/>
    <property type="match status" value="1"/>
</dbReference>
<organism evidence="15 16">
    <name type="scientific">Lucilia cuprina</name>
    <name type="common">Green bottle fly</name>
    <name type="synonym">Australian sheep blowfly</name>
    <dbReference type="NCBI Taxonomy" id="7375"/>
    <lineage>
        <taxon>Eukaryota</taxon>
        <taxon>Metazoa</taxon>
        <taxon>Ecdysozoa</taxon>
        <taxon>Arthropoda</taxon>
        <taxon>Hexapoda</taxon>
        <taxon>Insecta</taxon>
        <taxon>Pterygota</taxon>
        <taxon>Neoptera</taxon>
        <taxon>Endopterygota</taxon>
        <taxon>Diptera</taxon>
        <taxon>Brachycera</taxon>
        <taxon>Muscomorpha</taxon>
        <taxon>Oestroidea</taxon>
        <taxon>Calliphoridae</taxon>
        <taxon>Luciliinae</taxon>
        <taxon>Lucilia</taxon>
    </lineage>
</organism>
<dbReference type="Pfam" id="PF21538">
    <property type="entry name" value="Med15_M"/>
    <property type="match status" value="1"/>
</dbReference>
<gene>
    <name evidence="10" type="primary">MED15</name>
    <name evidence="15" type="ORF">FF38_10625</name>
</gene>
<evidence type="ECO:0000313" key="16">
    <source>
        <dbReference type="Proteomes" id="UP000037069"/>
    </source>
</evidence>
<keyword evidence="8 10" id="KW-0539">Nucleus</keyword>
<feature type="compositionally biased region" description="Low complexity" evidence="11">
    <location>
        <begin position="488"/>
        <end position="502"/>
    </location>
</feature>
<evidence type="ECO:0000256" key="11">
    <source>
        <dbReference type="SAM" id="MobiDB-lite"/>
    </source>
</evidence>
<feature type="compositionally biased region" description="Polar residues" evidence="11">
    <location>
        <begin position="407"/>
        <end position="423"/>
    </location>
</feature>
<dbReference type="InterPro" id="IPR019087">
    <property type="entry name" value="Med15_N"/>
</dbReference>
<dbReference type="InterPro" id="IPR048385">
    <property type="entry name" value="Med15_central"/>
</dbReference>
<feature type="compositionally biased region" description="Gly residues" evidence="11">
    <location>
        <begin position="237"/>
        <end position="252"/>
    </location>
</feature>
<dbReference type="InterPro" id="IPR036529">
    <property type="entry name" value="KIX_dom_sf"/>
</dbReference>
<evidence type="ECO:0000256" key="10">
    <source>
        <dbReference type="RuleBase" id="RU364148"/>
    </source>
</evidence>
<feature type="region of interest" description="Disordered" evidence="11">
    <location>
        <begin position="155"/>
        <end position="174"/>
    </location>
</feature>
<protein>
    <recommendedName>
        <fullName evidence="4 10">Mediator of RNA polymerase II transcription subunit 15</fullName>
    </recommendedName>
    <alternativeName>
        <fullName evidence="9 10">Mediator complex subunit 15</fullName>
    </alternativeName>
</protein>
<evidence type="ECO:0000259" key="14">
    <source>
        <dbReference type="Pfam" id="PF21539"/>
    </source>
</evidence>
<dbReference type="PANTHER" id="PTHR31804">
    <property type="entry name" value="MEDIATOR OF RNA POLYMERASE II TRANSCRIPTION SUBUNIT 15"/>
    <property type="match status" value="1"/>
</dbReference>
<dbReference type="STRING" id="7375.A0A0L0CAT6"/>
<evidence type="ECO:0000259" key="13">
    <source>
        <dbReference type="Pfam" id="PF21538"/>
    </source>
</evidence>
<feature type="compositionally biased region" description="Low complexity" evidence="11">
    <location>
        <begin position="195"/>
        <end position="211"/>
    </location>
</feature>
<feature type="compositionally biased region" description="Low complexity" evidence="11">
    <location>
        <begin position="227"/>
        <end position="236"/>
    </location>
</feature>
<feature type="domain" description="ARC105/Med15 mediator subunit central" evidence="13">
    <location>
        <begin position="521"/>
        <end position="631"/>
    </location>
</feature>
<feature type="compositionally biased region" description="Polar residues" evidence="11">
    <location>
        <begin position="503"/>
        <end position="516"/>
    </location>
</feature>
<keyword evidence="6 10" id="KW-0010">Activator</keyword>
<comment type="subcellular location">
    <subcellularLocation>
        <location evidence="1 10">Nucleus</location>
    </subcellularLocation>
</comment>
<evidence type="ECO:0000256" key="8">
    <source>
        <dbReference type="ARBA" id="ARBA00023242"/>
    </source>
</evidence>
<dbReference type="InterPro" id="IPR048386">
    <property type="entry name" value="Med15_C"/>
</dbReference>
<evidence type="ECO:0000256" key="2">
    <source>
        <dbReference type="ARBA" id="ARBA00009807"/>
    </source>
</evidence>
<evidence type="ECO:0000256" key="1">
    <source>
        <dbReference type="ARBA" id="ARBA00004123"/>
    </source>
</evidence>
<dbReference type="OMA" id="GPVPNQM"/>
<feature type="compositionally biased region" description="Gly residues" evidence="11">
    <location>
        <begin position="156"/>
        <end position="173"/>
    </location>
</feature>
<dbReference type="PANTHER" id="PTHR31804:SF3">
    <property type="entry name" value="MEDIATOR OF RNA POLYMERASE II TRANSCRIPTION SUBUNIT 15"/>
    <property type="match status" value="1"/>
</dbReference>
<comment type="subunit">
    <text evidence="3 10">Component of the Mediator complex.</text>
</comment>
<proteinExistence type="inferred from homology"/>
<evidence type="ECO:0000259" key="12">
    <source>
        <dbReference type="Pfam" id="PF09606"/>
    </source>
</evidence>
<accession>A0A0L0CAT6</accession>
<dbReference type="EMBL" id="JRES01000673">
    <property type="protein sequence ID" value="KNC29345.1"/>
    <property type="molecule type" value="Genomic_DNA"/>
</dbReference>
<dbReference type="GO" id="GO:0003712">
    <property type="term" value="F:transcription coregulator activity"/>
    <property type="evidence" value="ECO:0007669"/>
    <property type="project" value="InterPro"/>
</dbReference>
<evidence type="ECO:0000256" key="7">
    <source>
        <dbReference type="ARBA" id="ARBA00023163"/>
    </source>
</evidence>
<evidence type="ECO:0000256" key="4">
    <source>
        <dbReference type="ARBA" id="ARBA00019613"/>
    </source>
</evidence>
<feature type="region of interest" description="Disordered" evidence="11">
    <location>
        <begin position="407"/>
        <end position="516"/>
    </location>
</feature>